<dbReference type="EMBL" id="MVAB01000001">
    <property type="protein sequence ID" value="OPF88371.1"/>
    <property type="molecule type" value="Genomic_DNA"/>
</dbReference>
<dbReference type="GO" id="GO:0005975">
    <property type="term" value="P:carbohydrate metabolic process"/>
    <property type="evidence" value="ECO:0007669"/>
    <property type="project" value="InterPro"/>
</dbReference>
<dbReference type="InterPro" id="IPR018484">
    <property type="entry name" value="FGGY_N"/>
</dbReference>
<evidence type="ECO:0000256" key="4">
    <source>
        <dbReference type="RuleBase" id="RU003733"/>
    </source>
</evidence>
<dbReference type="PANTHER" id="PTHR43095">
    <property type="entry name" value="SUGAR KINASE"/>
    <property type="match status" value="1"/>
</dbReference>
<name>A0A1V4DIX5_9ENTE</name>
<dbReference type="RefSeq" id="WP_079347596.1">
    <property type="nucleotide sequence ID" value="NZ_MVAB01000001.1"/>
</dbReference>
<dbReference type="Pfam" id="PF02782">
    <property type="entry name" value="FGGY_C"/>
    <property type="match status" value="1"/>
</dbReference>
<dbReference type="GO" id="GO:0016301">
    <property type="term" value="F:kinase activity"/>
    <property type="evidence" value="ECO:0007669"/>
    <property type="project" value="UniProtKB-KW"/>
</dbReference>
<dbReference type="PROSITE" id="PS00445">
    <property type="entry name" value="FGGY_KINASES_2"/>
    <property type="match status" value="1"/>
</dbReference>
<dbReference type="PANTHER" id="PTHR43095:SF2">
    <property type="entry name" value="GLUCONOKINASE"/>
    <property type="match status" value="1"/>
</dbReference>
<dbReference type="InterPro" id="IPR018483">
    <property type="entry name" value="Carb_kinase_FGGY_CS"/>
</dbReference>
<dbReference type="CDD" id="cd07770">
    <property type="entry name" value="ASKHA_NBD_FGGY_GntK"/>
    <property type="match status" value="1"/>
</dbReference>
<comment type="caution">
    <text evidence="7">The sequence shown here is derived from an EMBL/GenBank/DDBJ whole genome shotgun (WGS) entry which is preliminary data.</text>
</comment>
<keyword evidence="8" id="KW-1185">Reference proteome</keyword>
<dbReference type="SUPFAM" id="SSF53067">
    <property type="entry name" value="Actin-like ATPase domain"/>
    <property type="match status" value="2"/>
</dbReference>
<organism evidence="7 8">
    <name type="scientific">Vagococcus martis</name>
    <dbReference type="NCBI Taxonomy" id="1768210"/>
    <lineage>
        <taxon>Bacteria</taxon>
        <taxon>Bacillati</taxon>
        <taxon>Bacillota</taxon>
        <taxon>Bacilli</taxon>
        <taxon>Lactobacillales</taxon>
        <taxon>Enterococcaceae</taxon>
        <taxon>Vagococcus</taxon>
    </lineage>
</organism>
<dbReference type="AlphaFoldDB" id="A0A1V4DIX5"/>
<dbReference type="GO" id="GO:0016773">
    <property type="term" value="F:phosphotransferase activity, alcohol group as acceptor"/>
    <property type="evidence" value="ECO:0007669"/>
    <property type="project" value="InterPro"/>
</dbReference>
<dbReference type="InterPro" id="IPR050406">
    <property type="entry name" value="FGGY_Carb_Kinase"/>
</dbReference>
<keyword evidence="3 4" id="KW-0418">Kinase</keyword>
<feature type="domain" description="Carbohydrate kinase FGGY C-terminal" evidence="6">
    <location>
        <begin position="247"/>
        <end position="414"/>
    </location>
</feature>
<feature type="domain" description="Carbohydrate kinase FGGY N-terminal" evidence="5">
    <location>
        <begin position="3"/>
        <end position="233"/>
    </location>
</feature>
<comment type="similarity">
    <text evidence="1 4">Belongs to the FGGY kinase family.</text>
</comment>
<dbReference type="Proteomes" id="UP000189970">
    <property type="component" value="Unassembled WGS sequence"/>
</dbReference>
<evidence type="ECO:0000256" key="3">
    <source>
        <dbReference type="ARBA" id="ARBA00022777"/>
    </source>
</evidence>
<accession>A0A1V4DIX5</accession>
<dbReference type="InterPro" id="IPR043129">
    <property type="entry name" value="ATPase_NBD"/>
</dbReference>
<dbReference type="Pfam" id="PF00370">
    <property type="entry name" value="FGGY_N"/>
    <property type="match status" value="1"/>
</dbReference>
<dbReference type="Gene3D" id="3.30.420.40">
    <property type="match status" value="2"/>
</dbReference>
<keyword evidence="2 4" id="KW-0808">Transferase</keyword>
<evidence type="ECO:0000313" key="7">
    <source>
        <dbReference type="EMBL" id="OPF88371.1"/>
    </source>
</evidence>
<proteinExistence type="inferred from homology"/>
<evidence type="ECO:0008006" key="9">
    <source>
        <dbReference type="Google" id="ProtNLM"/>
    </source>
</evidence>
<protein>
    <recommendedName>
        <fullName evidence="9">Gluconokinase</fullName>
    </recommendedName>
</protein>
<evidence type="ECO:0000256" key="2">
    <source>
        <dbReference type="ARBA" id="ARBA00022679"/>
    </source>
</evidence>
<reference evidence="7 8" key="1">
    <citation type="submission" date="2017-02" db="EMBL/GenBank/DDBJ databases">
        <title>Vagococcus cremeus sp. nov., isolated from the small intestine of a marten, Martes flavigula.</title>
        <authorList>
            <person name="Tak E.J."/>
            <person name="Bae J.-W."/>
        </authorList>
    </citation>
    <scope>NUCLEOTIDE SEQUENCE [LARGE SCALE GENOMIC DNA]</scope>
    <source>
        <strain evidence="7 8">D7T301</strain>
    </source>
</reference>
<dbReference type="InterPro" id="IPR018485">
    <property type="entry name" value="FGGY_C"/>
</dbReference>
<evidence type="ECO:0000256" key="1">
    <source>
        <dbReference type="ARBA" id="ARBA00009156"/>
    </source>
</evidence>
<dbReference type="InterPro" id="IPR000577">
    <property type="entry name" value="Carb_kinase_FGGY"/>
</dbReference>
<evidence type="ECO:0000259" key="5">
    <source>
        <dbReference type="Pfam" id="PF00370"/>
    </source>
</evidence>
<dbReference type="PIRSF" id="PIRSF000538">
    <property type="entry name" value="GlpK"/>
    <property type="match status" value="1"/>
</dbReference>
<evidence type="ECO:0000313" key="8">
    <source>
        <dbReference type="Proteomes" id="UP000189970"/>
    </source>
</evidence>
<evidence type="ECO:0000259" key="6">
    <source>
        <dbReference type="Pfam" id="PF02782"/>
    </source>
</evidence>
<sequence length="468" mass="53262">MYPLAIDVGTTNIKLQIFEKDTIIEELVLPIETFTDRGSRVFQSPAYIYRQIVRGIRTMTQEGYNIDSIVLTTAMHSIMPIVEGRDEEMYIWLDAQSKPFVETIKSEKNYLNYYKKTGTPIHEMSPFAKIGHFQKEKWFKDVIRWVGMKDYLMERLTGEFVVDYSIASATGLFNIHDKKWDAAILKKVGTDESMLAKLVDTDYSAPLLEDVAAELFLTPNIPVYIGASDGCLASYASYVANGTLNTITIGTSGAVRKLSKTIELDDKGQTFCYYLNDTYWVIGGATNNGGQIMTWAEHVFFEGQSIYQELNHSLSQSPIGSDGLLFFPYLTGERAPIWQSTPQGKYIGLSLKHTKHHMVRSIVEGIFYNLRYISELVELEPREITVNGGFFANELLAMMAADIFGQNVVQSVYNEPNFGAVSLIHPVKSFLLSDHRRTFYTEDNHHLYNHSYESFKKELETNVLKNKF</sequence>
<gene>
    <name evidence="7" type="ORF">BW731_09395</name>
</gene>